<accession>A0ABQ5JXF5</accession>
<dbReference type="Pfam" id="PF00134">
    <property type="entry name" value="Cyclin_N"/>
    <property type="match status" value="1"/>
</dbReference>
<evidence type="ECO:0000313" key="3">
    <source>
        <dbReference type="EMBL" id="GKT21262.1"/>
    </source>
</evidence>
<sequence>MNNTSDDSALPPDSSKICLPLSPDKCTFLEEDTSESMDSDIDISKDIECVAHSQLLEEETIQTVSFDPSYTKEIIDYMLFFERIHIDEIIWTQSSTTTPSHTPVHTPVGDESNVLLVSSVASSPSSFCSSSLSSPSTSSSHSSTSDSSSSGSAYSASPAYSYSASQSPESNPVASPIVSPNVPPSQTSLASSSSSSSLSSPAHRPSGSLSASSLSASSLSASSLHSSPISQASHCTRVSPSGLQQLSSGRFTPARHPPQPALSVNFVISSWFRARLVEWSMQLRDFYSFSQDVISHSIYLFDRMCVRLSKFQKRLSKAQGMVCMLSCIVIACKVQEVSHPPFSELVGWLQNVKLDARALCVNELSILRILLFDISPCPPTIHYFVRILCSVLSVSSICSSISLPRTSSVEASVDPSCFGLAEEDDMDSSDVKPRGGLTHGCEGGKGESDNALDLLSEVVRSAFGRSSFISESEEANAERFGKKKLGYAASIGSCTSKGSSFLSVRSSGEEECVSKDIDVSGEDDDHGNLMEHYRDGFMLFSALSIADCSLFEPYLSMQIYPSVVAVACVVIAHYIFCDISMVTLTEVLRIASNLFKINLPGKFGECLKKLLKQVDHSFELKPPQKRRMEELGNFARKFVEK</sequence>
<dbReference type="SUPFAM" id="SSF47954">
    <property type="entry name" value="Cyclin-like"/>
    <property type="match status" value="1"/>
</dbReference>
<reference evidence="3" key="1">
    <citation type="submission" date="2022-03" db="EMBL/GenBank/DDBJ databases">
        <title>Draft genome sequence of Aduncisulcus paluster, a free-living microaerophilic Fornicata.</title>
        <authorList>
            <person name="Yuyama I."/>
            <person name="Kume K."/>
            <person name="Tamura T."/>
            <person name="Inagaki Y."/>
            <person name="Hashimoto T."/>
        </authorList>
    </citation>
    <scope>NUCLEOTIDE SEQUENCE</scope>
    <source>
        <strain evidence="3">NY0171</strain>
    </source>
</reference>
<feature type="compositionally biased region" description="Low complexity" evidence="1">
    <location>
        <begin position="184"/>
        <end position="205"/>
    </location>
</feature>
<feature type="compositionally biased region" description="Low complexity" evidence="1">
    <location>
        <begin position="130"/>
        <end position="172"/>
    </location>
</feature>
<dbReference type="Proteomes" id="UP001057375">
    <property type="component" value="Unassembled WGS sequence"/>
</dbReference>
<feature type="region of interest" description="Disordered" evidence="1">
    <location>
        <begin position="424"/>
        <end position="444"/>
    </location>
</feature>
<proteinExistence type="predicted"/>
<organism evidence="3 4">
    <name type="scientific">Aduncisulcus paluster</name>
    <dbReference type="NCBI Taxonomy" id="2918883"/>
    <lineage>
        <taxon>Eukaryota</taxon>
        <taxon>Metamonada</taxon>
        <taxon>Carpediemonas-like organisms</taxon>
        <taxon>Aduncisulcus</taxon>
    </lineage>
</organism>
<name>A0ABQ5JXF5_9EUKA</name>
<dbReference type="InterPro" id="IPR006671">
    <property type="entry name" value="Cyclin_N"/>
</dbReference>
<dbReference type="EMBL" id="BQXS01012306">
    <property type="protein sequence ID" value="GKT21262.1"/>
    <property type="molecule type" value="Genomic_DNA"/>
</dbReference>
<feature type="region of interest" description="Disordered" evidence="1">
    <location>
        <begin position="130"/>
        <end position="205"/>
    </location>
</feature>
<evidence type="ECO:0000259" key="2">
    <source>
        <dbReference type="Pfam" id="PF00134"/>
    </source>
</evidence>
<dbReference type="InterPro" id="IPR036915">
    <property type="entry name" value="Cyclin-like_sf"/>
</dbReference>
<gene>
    <name evidence="3" type="ORF">ADUPG1_011854</name>
</gene>
<evidence type="ECO:0000256" key="1">
    <source>
        <dbReference type="SAM" id="MobiDB-lite"/>
    </source>
</evidence>
<comment type="caution">
    <text evidence="3">The sequence shown here is derived from an EMBL/GenBank/DDBJ whole genome shotgun (WGS) entry which is preliminary data.</text>
</comment>
<evidence type="ECO:0000313" key="4">
    <source>
        <dbReference type="Proteomes" id="UP001057375"/>
    </source>
</evidence>
<dbReference type="Gene3D" id="1.10.472.10">
    <property type="entry name" value="Cyclin-like"/>
    <property type="match status" value="1"/>
</dbReference>
<protein>
    <recommendedName>
        <fullName evidence="2">Cyclin N-terminal domain-containing protein</fullName>
    </recommendedName>
</protein>
<feature type="domain" description="Cyclin N-terminal" evidence="2">
    <location>
        <begin position="268"/>
        <end position="375"/>
    </location>
</feature>
<keyword evidence="4" id="KW-1185">Reference proteome</keyword>